<keyword evidence="1" id="KW-0812">Transmembrane</keyword>
<dbReference type="GeneID" id="11541563"/>
<keyword evidence="1" id="KW-0472">Membrane</keyword>
<accession>H2EV76</accession>
<keyword evidence="2" id="KW-0934">Plastid</keyword>
<reference evidence="2" key="1">
    <citation type="journal article" date="2012" name="Int J Biol">
        <title>Complete chloroplast genome sequence of freshwater araphid pennate diatom alga Synedra acus from Lake Baikal.</title>
        <authorList>
            <person name="Galachyants Y.P."/>
            <person name="Morozov A."/>
            <person name="Mardanov A.V."/>
            <person name="Beletsky A.V."/>
            <person name="Ravin N.V."/>
            <person name="Petrova D.P."/>
            <person name="Likhoshway Y.V."/>
        </authorList>
    </citation>
    <scope>NUCLEOTIDE SEQUENCE</scope>
    <source>
        <strain evidence="2">G9</strain>
    </source>
</reference>
<dbReference type="GeneID" id="11541671"/>
<name>H2EV76_9STRA</name>
<sequence>MTIRERLLELREEFFNFVAFSFQKLATIFGFPDNPGMLLTPLKRYYWNPKSLAENLPIRTVRFPPDTHPQNYIEILIGDSPKPSPIPRIFYESNTDGFYSFYMENYKNIIFLPNWLSEFLQVQCNFCLDISFLEVCREVVFAILVTYYYMISFRIFIAWLISINPYTFPIAYFIAFVDWIEEYAIGLMPVIGGIGLATPLLLTLIGKAADSLNHLVFTMPFLPSEGVPGKAIVNGDVKDVLIFKYLPILWYKYPIPNEIREFWYNERKDILNYMQEAYKNVDIQFLPDRVINDSNLLDFPLKQISLNLFPSEQLNSNLIISSQFDSVQEITHSLTQQLESYIFFVSNLSF</sequence>
<proteinExistence type="predicted"/>
<keyword evidence="2" id="KW-0150">Chloroplast</keyword>
<dbReference type="EMBL" id="JQ088178">
    <property type="protein sequence ID" value="AEX37891.1"/>
    <property type="molecule type" value="Genomic_DNA"/>
</dbReference>
<keyword evidence="1" id="KW-1133">Transmembrane helix</keyword>
<evidence type="ECO:0000313" key="2">
    <source>
        <dbReference type="EMBL" id="AEX37836.1"/>
    </source>
</evidence>
<evidence type="ECO:0000256" key="1">
    <source>
        <dbReference type="SAM" id="Phobius"/>
    </source>
</evidence>
<feature type="transmembrane region" description="Helical" evidence="1">
    <location>
        <begin position="183"/>
        <end position="205"/>
    </location>
</feature>
<dbReference type="RefSeq" id="YP_005089766.1">
    <property type="nucleotide sequence ID" value="NC_016731.1"/>
</dbReference>
<protein>
    <submittedName>
        <fullName evidence="2">Uncharacterized protein ycf89</fullName>
    </submittedName>
</protein>
<dbReference type="EMBL" id="JQ088178">
    <property type="protein sequence ID" value="AEX37836.1"/>
    <property type="molecule type" value="Genomic_DNA"/>
</dbReference>
<gene>
    <name evidence="2" type="primary">ycf89</name>
</gene>
<organism evidence="2">
    <name type="scientific">Ulnaria acus</name>
    <dbReference type="NCBI Taxonomy" id="1436140"/>
    <lineage>
        <taxon>Eukaryota</taxon>
        <taxon>Sar</taxon>
        <taxon>Stramenopiles</taxon>
        <taxon>Ochrophyta</taxon>
        <taxon>Bacillariophyta</taxon>
        <taxon>Fragilariophyceae</taxon>
        <taxon>Fragilariophycidae</taxon>
        <taxon>Licmophorales</taxon>
        <taxon>Ulnariaceae</taxon>
        <taxon>Ulnaria</taxon>
    </lineage>
</organism>
<dbReference type="AlphaFoldDB" id="H2EV76"/>
<geneLocation type="chloroplast" evidence="2"/>
<dbReference type="RefSeq" id="YP_005089711.1">
    <property type="nucleotide sequence ID" value="NC_016731.1"/>
</dbReference>